<comment type="caution">
    <text evidence="1">The sequence shown here is derived from an EMBL/GenBank/DDBJ whole genome shotgun (WGS) entry which is preliminary data.</text>
</comment>
<gene>
    <name evidence="1" type="ORF">NDI38_24725</name>
</gene>
<proteinExistence type="predicted"/>
<protein>
    <submittedName>
        <fullName evidence="1">Uncharacterized protein</fullName>
    </submittedName>
</protein>
<reference evidence="1 2" key="1">
    <citation type="submission" date="2022-04" db="EMBL/GenBank/DDBJ databases">
        <title>Positive selection, recombination, and allopatry shape intraspecific diversity of widespread and dominant cyanobacteria.</title>
        <authorList>
            <person name="Wei J."/>
            <person name="Shu W."/>
            <person name="Hu C."/>
        </authorList>
    </citation>
    <scope>NUCLEOTIDE SEQUENCE [LARGE SCALE GENOMIC DNA]</scope>
    <source>
        <strain evidence="1 2">AS-A4</strain>
    </source>
</reference>
<evidence type="ECO:0000313" key="2">
    <source>
        <dbReference type="Proteomes" id="UP001476950"/>
    </source>
</evidence>
<evidence type="ECO:0000313" key="1">
    <source>
        <dbReference type="EMBL" id="MEP1061608.1"/>
    </source>
</evidence>
<sequence length="119" mass="13659">MMSDTKHTIKVSDISDEALIEICRAAEVVACECPGYLARILRQVRTFRNYTTNCIEQFPEDAETHLWLAERAEQAEMLLHQTMIELMQKESLIDDSEYIILDKLSERARVTALKQIGIG</sequence>
<dbReference type="EMBL" id="JAMPLM010000039">
    <property type="protein sequence ID" value="MEP1061608.1"/>
    <property type="molecule type" value="Genomic_DNA"/>
</dbReference>
<organism evidence="1 2">
    <name type="scientific">Stenomitos frigidus AS-A4</name>
    <dbReference type="NCBI Taxonomy" id="2933935"/>
    <lineage>
        <taxon>Bacteria</taxon>
        <taxon>Bacillati</taxon>
        <taxon>Cyanobacteriota</taxon>
        <taxon>Cyanophyceae</taxon>
        <taxon>Leptolyngbyales</taxon>
        <taxon>Leptolyngbyaceae</taxon>
        <taxon>Stenomitos</taxon>
    </lineage>
</organism>
<accession>A0ABV0KQT6</accession>
<keyword evidence="2" id="KW-1185">Reference proteome</keyword>
<dbReference type="RefSeq" id="WP_190446590.1">
    <property type="nucleotide sequence ID" value="NZ_JAMPLM010000039.1"/>
</dbReference>
<dbReference type="Proteomes" id="UP001476950">
    <property type="component" value="Unassembled WGS sequence"/>
</dbReference>
<name>A0ABV0KQT6_9CYAN</name>